<evidence type="ECO:0000313" key="2">
    <source>
        <dbReference type="Proteomes" id="UP000192418"/>
    </source>
</evidence>
<organism evidence="1 2">
    <name type="scientific">Desulfocicer vacuolatum DSM 3385</name>
    <dbReference type="NCBI Taxonomy" id="1121400"/>
    <lineage>
        <taxon>Bacteria</taxon>
        <taxon>Pseudomonadati</taxon>
        <taxon>Thermodesulfobacteriota</taxon>
        <taxon>Desulfobacteria</taxon>
        <taxon>Desulfobacterales</taxon>
        <taxon>Desulfobacteraceae</taxon>
        <taxon>Desulfocicer</taxon>
    </lineage>
</organism>
<gene>
    <name evidence="1" type="ORF">SAMN02746065_101177</name>
</gene>
<proteinExistence type="predicted"/>
<accession>A0A1W1YLX8</accession>
<dbReference type="AlphaFoldDB" id="A0A1W1YLX8"/>
<keyword evidence="2" id="KW-1185">Reference proteome</keyword>
<dbReference type="EMBL" id="FWXY01000001">
    <property type="protein sequence ID" value="SMC37149.1"/>
    <property type="molecule type" value="Genomic_DNA"/>
</dbReference>
<sequence>MIIAMNKIQQIKEVLDLYKLPRAVLILIRFCPQQRQKSSTSLRSISYKKKYKVAGQNVATVPMNPGLKIELKRLDIIWGRDYTHGVGKMQEVTGTDMSRGIYT</sequence>
<dbReference type="STRING" id="1121400.SAMN02746065_101177"/>
<reference evidence="1 2" key="1">
    <citation type="submission" date="2017-04" db="EMBL/GenBank/DDBJ databases">
        <authorList>
            <person name="Afonso C.L."/>
            <person name="Miller P.J."/>
            <person name="Scott M.A."/>
            <person name="Spackman E."/>
            <person name="Goraichik I."/>
            <person name="Dimitrov K.M."/>
            <person name="Suarez D.L."/>
            <person name="Swayne D.E."/>
        </authorList>
    </citation>
    <scope>NUCLEOTIDE SEQUENCE [LARGE SCALE GENOMIC DNA]</scope>
    <source>
        <strain evidence="1 2">DSM 3385</strain>
    </source>
</reference>
<name>A0A1W1YLX8_9BACT</name>
<dbReference type="Proteomes" id="UP000192418">
    <property type="component" value="Unassembled WGS sequence"/>
</dbReference>
<evidence type="ECO:0000313" key="1">
    <source>
        <dbReference type="EMBL" id="SMC37149.1"/>
    </source>
</evidence>
<protein>
    <submittedName>
        <fullName evidence="1">Uncharacterized protein</fullName>
    </submittedName>
</protein>